<comment type="caution">
    <text evidence="2">The sequence shown here is derived from an EMBL/GenBank/DDBJ whole genome shotgun (WGS) entry which is preliminary data.</text>
</comment>
<proteinExistence type="predicted"/>
<dbReference type="STRING" id="1280946.HY29_01815"/>
<dbReference type="EMBL" id="AWFF01000032">
    <property type="protein sequence ID" value="KCZ54968.1"/>
    <property type="molecule type" value="Genomic_DNA"/>
</dbReference>
<dbReference type="AlphaFoldDB" id="A0A062UB66"/>
<keyword evidence="1" id="KW-0732">Signal</keyword>
<evidence type="ECO:0000256" key="1">
    <source>
        <dbReference type="SAM" id="SignalP"/>
    </source>
</evidence>
<dbReference type="Proteomes" id="UP000027037">
    <property type="component" value="Unassembled WGS sequence"/>
</dbReference>
<name>A0A062UB66_9PROT</name>
<reference evidence="2 3" key="1">
    <citation type="journal article" date="2014" name="Antonie Van Leeuwenhoek">
        <title>Hyphomonas beringensis sp. nov. and Hyphomonas chukchiensis sp. nov., isolated from surface seawater of the Bering Sea and Chukchi Sea.</title>
        <authorList>
            <person name="Li C."/>
            <person name="Lai Q."/>
            <person name="Li G."/>
            <person name="Dong C."/>
            <person name="Wang J."/>
            <person name="Liao Y."/>
            <person name="Shao Z."/>
        </authorList>
    </citation>
    <scope>NUCLEOTIDE SEQUENCE [LARGE SCALE GENOMIC DNA]</scope>
    <source>
        <strain evidence="2 3">25B14_1</strain>
    </source>
</reference>
<evidence type="ECO:0000313" key="3">
    <source>
        <dbReference type="Proteomes" id="UP000027037"/>
    </source>
</evidence>
<dbReference type="PROSITE" id="PS51257">
    <property type="entry name" value="PROKAR_LIPOPROTEIN"/>
    <property type="match status" value="1"/>
</dbReference>
<dbReference type="PATRIC" id="fig|1280946.3.peg.1434"/>
<evidence type="ECO:0000313" key="2">
    <source>
        <dbReference type="EMBL" id="KCZ54968.1"/>
    </source>
</evidence>
<evidence type="ECO:0008006" key="4">
    <source>
        <dbReference type="Google" id="ProtNLM"/>
    </source>
</evidence>
<sequence length="104" mass="11095">MSLKYIIVSGGALICLTTFSGCAYPTKNIVQGGSSGAVYFEAFPENAQIILDGVPMGAVADFDGKERTLSVSPGSHTVQITDGSMLLYDKKIYVDRDSALKIIR</sequence>
<keyword evidence="3" id="KW-1185">Reference proteome</keyword>
<accession>A0A062UB66</accession>
<protein>
    <recommendedName>
        <fullName evidence="4">PEGA domain-containing protein</fullName>
    </recommendedName>
</protein>
<dbReference type="OrthoDB" id="7206958at2"/>
<dbReference type="RefSeq" id="WP_034794764.1">
    <property type="nucleotide sequence ID" value="NZ_AWFF01000032.1"/>
</dbReference>
<feature type="signal peptide" evidence="1">
    <location>
        <begin position="1"/>
        <end position="23"/>
    </location>
</feature>
<feature type="chain" id="PRO_5001614540" description="PEGA domain-containing protein" evidence="1">
    <location>
        <begin position="24"/>
        <end position="104"/>
    </location>
</feature>
<gene>
    <name evidence="2" type="ORF">HY29_01815</name>
</gene>
<organism evidence="2 3">
    <name type="scientific">Hyphomonas beringensis</name>
    <dbReference type="NCBI Taxonomy" id="1280946"/>
    <lineage>
        <taxon>Bacteria</taxon>
        <taxon>Pseudomonadati</taxon>
        <taxon>Pseudomonadota</taxon>
        <taxon>Alphaproteobacteria</taxon>
        <taxon>Hyphomonadales</taxon>
        <taxon>Hyphomonadaceae</taxon>
        <taxon>Hyphomonas</taxon>
    </lineage>
</organism>